<dbReference type="RefSeq" id="WP_311498871.1">
    <property type="nucleotide sequence ID" value="NZ_JAVRHN010000002.1"/>
</dbReference>
<comment type="caution">
    <text evidence="2">The sequence shown here is derived from an EMBL/GenBank/DDBJ whole genome shotgun (WGS) entry which is preliminary data.</text>
</comment>
<evidence type="ECO:0000259" key="1">
    <source>
        <dbReference type="Pfam" id="PF22322"/>
    </source>
</evidence>
<dbReference type="InterPro" id="IPR054246">
    <property type="entry name" value="DUF6973"/>
</dbReference>
<dbReference type="EMBL" id="JAVRHN010000002">
    <property type="protein sequence ID" value="MDT0685449.1"/>
    <property type="molecule type" value="Genomic_DNA"/>
</dbReference>
<protein>
    <recommendedName>
        <fullName evidence="1">DUF6973 domain-containing protein</fullName>
    </recommendedName>
</protein>
<accession>A0ABU3DP15</accession>
<gene>
    <name evidence="2" type="ORF">RM541_03690</name>
</gene>
<dbReference type="Pfam" id="PF22322">
    <property type="entry name" value="DUF6973"/>
    <property type="match status" value="1"/>
</dbReference>
<keyword evidence="3" id="KW-1185">Reference proteome</keyword>
<name>A0ABU3DP15_9FLAO</name>
<feature type="domain" description="DUF6973" evidence="1">
    <location>
        <begin position="3"/>
        <end position="118"/>
    </location>
</feature>
<organism evidence="2 3">
    <name type="scientific">Autumnicola psychrophila</name>
    <dbReference type="NCBI Taxonomy" id="3075592"/>
    <lineage>
        <taxon>Bacteria</taxon>
        <taxon>Pseudomonadati</taxon>
        <taxon>Bacteroidota</taxon>
        <taxon>Flavobacteriia</taxon>
        <taxon>Flavobacteriales</taxon>
        <taxon>Flavobacteriaceae</taxon>
        <taxon>Autumnicola</taxon>
    </lineage>
</organism>
<reference evidence="2 3" key="1">
    <citation type="submission" date="2023-09" db="EMBL/GenBank/DDBJ databases">
        <authorList>
            <person name="Rey-Velasco X."/>
        </authorList>
    </citation>
    <scope>NUCLEOTIDE SEQUENCE [LARGE SCALE GENOMIC DNA]</scope>
    <source>
        <strain evidence="2 3">F225</strain>
    </source>
</reference>
<sequence length="143" mass="16676">MLKPKFIVPTFKATKKTITICDQLFGNDHHSNNRTNAFRHALWNYMLCEEYQKVSISTEIAMEWSRKVTDLHENLIPNSELAKAMDLHNNQIGRKLFEESAASKIQIIDLLKEMMEHAIMVKNIQELQETGDKLIFIEKKTTK</sequence>
<evidence type="ECO:0000313" key="2">
    <source>
        <dbReference type="EMBL" id="MDT0685449.1"/>
    </source>
</evidence>
<evidence type="ECO:0000313" key="3">
    <source>
        <dbReference type="Proteomes" id="UP001253848"/>
    </source>
</evidence>
<dbReference type="Proteomes" id="UP001253848">
    <property type="component" value="Unassembled WGS sequence"/>
</dbReference>
<proteinExistence type="predicted"/>